<evidence type="ECO:0000259" key="2">
    <source>
        <dbReference type="Pfam" id="PF12867"/>
    </source>
</evidence>
<feature type="region of interest" description="Disordered" evidence="1">
    <location>
        <begin position="1"/>
        <end position="21"/>
    </location>
</feature>
<gene>
    <name evidence="3" type="ORF">E6H03_07955</name>
</gene>
<dbReference type="Pfam" id="PF12867">
    <property type="entry name" value="DinB_2"/>
    <property type="match status" value="1"/>
</dbReference>
<reference evidence="3 4" key="1">
    <citation type="journal article" date="2019" name="Nat. Microbiol.">
        <title>Mediterranean grassland soil C-N compound turnover is dependent on rainfall and depth, and is mediated by genomically divergent microorganisms.</title>
        <authorList>
            <person name="Diamond S."/>
            <person name="Andeer P.F."/>
            <person name="Li Z."/>
            <person name="Crits-Christoph A."/>
            <person name="Burstein D."/>
            <person name="Anantharaman K."/>
            <person name="Lane K.R."/>
            <person name="Thomas B.C."/>
            <person name="Pan C."/>
            <person name="Northen T.R."/>
            <person name="Banfield J.F."/>
        </authorList>
    </citation>
    <scope>NUCLEOTIDE SEQUENCE [LARGE SCALE GENOMIC DNA]</scope>
    <source>
        <strain evidence="3">NP_6</strain>
    </source>
</reference>
<evidence type="ECO:0000313" key="4">
    <source>
        <dbReference type="Proteomes" id="UP000318093"/>
    </source>
</evidence>
<dbReference type="SUPFAM" id="SSF109854">
    <property type="entry name" value="DinB/YfiT-like putative metalloenzymes"/>
    <property type="match status" value="1"/>
</dbReference>
<evidence type="ECO:0000313" key="3">
    <source>
        <dbReference type="EMBL" id="TMI80665.1"/>
    </source>
</evidence>
<dbReference type="EMBL" id="VBAN01000245">
    <property type="protein sequence ID" value="TMI80665.1"/>
    <property type="molecule type" value="Genomic_DNA"/>
</dbReference>
<dbReference type="Gene3D" id="1.20.120.450">
    <property type="entry name" value="dinb family like domain"/>
    <property type="match status" value="1"/>
</dbReference>
<protein>
    <submittedName>
        <fullName evidence="3">DinB family protein</fullName>
    </submittedName>
</protein>
<accession>A0A537JAZ5</accession>
<name>A0A537JAZ5_9BACT</name>
<evidence type="ECO:0000256" key="1">
    <source>
        <dbReference type="SAM" id="MobiDB-lite"/>
    </source>
</evidence>
<feature type="compositionally biased region" description="Basic and acidic residues" evidence="1">
    <location>
        <begin position="1"/>
        <end position="14"/>
    </location>
</feature>
<dbReference type="AlphaFoldDB" id="A0A537JAZ5"/>
<proteinExistence type="predicted"/>
<dbReference type="Proteomes" id="UP000318093">
    <property type="component" value="Unassembled WGS sequence"/>
</dbReference>
<comment type="caution">
    <text evidence="3">The sequence shown here is derived from an EMBL/GenBank/DDBJ whole genome shotgun (WGS) entry which is preliminary data.</text>
</comment>
<sequence length="174" mass="19108">MGRMAQEQHWDGGRSTKGAGGRMDARTFVTYMLGVSHDRLREAVDGVSETDARRVLAGRLTPIIWQVGHLALVDGIYVRRAGGDSPVPARYAELFKQGSGGEQDYPPLPEVWNVFGTTHRALIDRAGGADYQAAVDAPSYKTVGEMLMYSSYHRGYHIGKIMTLRSLLGKAVVR</sequence>
<feature type="domain" description="DinB-like" evidence="2">
    <location>
        <begin position="36"/>
        <end position="159"/>
    </location>
</feature>
<dbReference type="InterPro" id="IPR034660">
    <property type="entry name" value="DinB/YfiT-like"/>
</dbReference>
<organism evidence="3 4">
    <name type="scientific">Candidatus Segetimicrobium genomatis</name>
    <dbReference type="NCBI Taxonomy" id="2569760"/>
    <lineage>
        <taxon>Bacteria</taxon>
        <taxon>Bacillati</taxon>
        <taxon>Candidatus Sysuimicrobiota</taxon>
        <taxon>Candidatus Sysuimicrobiia</taxon>
        <taxon>Candidatus Sysuimicrobiales</taxon>
        <taxon>Candidatus Segetimicrobiaceae</taxon>
        <taxon>Candidatus Segetimicrobium</taxon>
    </lineage>
</organism>
<dbReference type="InterPro" id="IPR024775">
    <property type="entry name" value="DinB-like"/>
</dbReference>